<dbReference type="STRING" id="48269.A0A183MEB2"/>
<dbReference type="PANTHER" id="PTHR10534:SF2">
    <property type="entry name" value="PYRIDOXAL KINASE"/>
    <property type="match status" value="1"/>
</dbReference>
<protein>
    <recommendedName>
        <fullName evidence="2">pyridoxal kinase</fullName>
        <ecNumber evidence="2">2.7.1.35</ecNumber>
    </recommendedName>
    <alternativeName>
        <fullName evidence="7">Pyridoxine kinase</fullName>
    </alternativeName>
</protein>
<evidence type="ECO:0000313" key="9">
    <source>
        <dbReference type="Proteomes" id="UP000277204"/>
    </source>
</evidence>
<evidence type="ECO:0000256" key="6">
    <source>
        <dbReference type="ARBA" id="ARBA00022840"/>
    </source>
</evidence>
<keyword evidence="6" id="KW-0067">ATP-binding</keyword>
<dbReference type="EC" id="2.7.1.35" evidence="2"/>
<dbReference type="PANTHER" id="PTHR10534">
    <property type="entry name" value="PYRIDOXAL KINASE"/>
    <property type="match status" value="1"/>
</dbReference>
<keyword evidence="9" id="KW-1185">Reference proteome</keyword>
<dbReference type="CDD" id="cd01173">
    <property type="entry name" value="pyridoxal_pyridoxamine_kinase"/>
    <property type="match status" value="1"/>
</dbReference>
<dbReference type="InterPro" id="IPR029056">
    <property type="entry name" value="Ribokinase-like"/>
</dbReference>
<dbReference type="SUPFAM" id="SSF53613">
    <property type="entry name" value="Ribokinase-like"/>
    <property type="match status" value="1"/>
</dbReference>
<dbReference type="InterPro" id="IPR004625">
    <property type="entry name" value="PyrdxlKinase"/>
</dbReference>
<gene>
    <name evidence="8" type="ORF">SMRZ_LOCUS14387</name>
</gene>
<dbReference type="EMBL" id="UZAI01016776">
    <property type="protein sequence ID" value="VDP15696.1"/>
    <property type="molecule type" value="Genomic_DNA"/>
</dbReference>
<dbReference type="GO" id="GO:0009443">
    <property type="term" value="P:pyridoxal 5'-phosphate salvage"/>
    <property type="evidence" value="ECO:0007669"/>
    <property type="project" value="InterPro"/>
</dbReference>
<evidence type="ECO:0000256" key="5">
    <source>
        <dbReference type="ARBA" id="ARBA00022777"/>
    </source>
</evidence>
<dbReference type="GO" id="GO:0005524">
    <property type="term" value="F:ATP binding"/>
    <property type="evidence" value="ECO:0007669"/>
    <property type="project" value="UniProtKB-KW"/>
</dbReference>
<dbReference type="GO" id="GO:0008478">
    <property type="term" value="F:pyridoxal kinase activity"/>
    <property type="evidence" value="ECO:0007669"/>
    <property type="project" value="UniProtKB-EC"/>
</dbReference>
<keyword evidence="4" id="KW-0547">Nucleotide-binding</keyword>
<dbReference type="AlphaFoldDB" id="A0A183MEB2"/>
<dbReference type="GO" id="GO:0005829">
    <property type="term" value="C:cytosol"/>
    <property type="evidence" value="ECO:0007669"/>
    <property type="project" value="TreeGrafter"/>
</dbReference>
<keyword evidence="3" id="KW-0808">Transferase</keyword>
<accession>A0A183MEB2</accession>
<proteinExistence type="inferred from homology"/>
<evidence type="ECO:0000256" key="7">
    <source>
        <dbReference type="ARBA" id="ARBA00032808"/>
    </source>
</evidence>
<sequence length="390" mass="43895">MAVKAALSCLRVLCIQSHVVHGYVGNKIAVFPLQVCLLLFIMYTGYAFVKGQVLDATSMKDLYLGLKANGLNNYTHVLTGYLGSSSSLEAVADIVSDLKKENSNIKYCKYTYFGKIYSIDCDPVLGDNGKLYVPPELVQIYQEKILPLSDVILPNQFEAELICLSLCITLYYNRILSGIRITDEKSALNCIKYLHKKYHIPTVIITSTNVTLSPVMYGYGSRLKNPMKNNNSSDLLNQTNGSVTNNTSKYDRVRFKIPHLDYHFIGTGDLFAALTLAHLETKIENENGQQVPKYSFKDAFQSVLSTIQTVLSKTLKISEGESLMVQTLILLFTNIFHCYSLIMFNVNRSFLFFSSKESLNLPKSARIELKIIQSLDDIRNPILGDYVEEM</sequence>
<evidence type="ECO:0000256" key="3">
    <source>
        <dbReference type="ARBA" id="ARBA00022679"/>
    </source>
</evidence>
<evidence type="ECO:0000313" key="8">
    <source>
        <dbReference type="EMBL" id="VDP15696.1"/>
    </source>
</evidence>
<name>A0A183MEB2_9TREM</name>
<reference evidence="8 9" key="1">
    <citation type="submission" date="2018-11" db="EMBL/GenBank/DDBJ databases">
        <authorList>
            <consortium name="Pathogen Informatics"/>
        </authorList>
    </citation>
    <scope>NUCLEOTIDE SEQUENCE [LARGE SCALE GENOMIC DNA]</scope>
    <source>
        <strain evidence="8 9">Zambia</strain>
    </source>
</reference>
<evidence type="ECO:0000256" key="4">
    <source>
        <dbReference type="ARBA" id="ARBA00022741"/>
    </source>
</evidence>
<dbReference type="Proteomes" id="UP000277204">
    <property type="component" value="Unassembled WGS sequence"/>
</dbReference>
<dbReference type="UniPathway" id="UPA01068">
    <property type="reaction ID" value="UER00298"/>
</dbReference>
<comment type="similarity">
    <text evidence="1">Belongs to the pyridoxine kinase family.</text>
</comment>
<keyword evidence="5" id="KW-0418">Kinase</keyword>
<evidence type="ECO:0000256" key="2">
    <source>
        <dbReference type="ARBA" id="ARBA00012104"/>
    </source>
</evidence>
<evidence type="ECO:0000256" key="1">
    <source>
        <dbReference type="ARBA" id="ARBA00008805"/>
    </source>
</evidence>
<dbReference type="Gene3D" id="3.40.1190.20">
    <property type="match status" value="1"/>
</dbReference>
<organism evidence="8 9">
    <name type="scientific">Schistosoma margrebowiei</name>
    <dbReference type="NCBI Taxonomy" id="48269"/>
    <lineage>
        <taxon>Eukaryota</taxon>
        <taxon>Metazoa</taxon>
        <taxon>Spiralia</taxon>
        <taxon>Lophotrochozoa</taxon>
        <taxon>Platyhelminthes</taxon>
        <taxon>Trematoda</taxon>
        <taxon>Digenea</taxon>
        <taxon>Strigeidida</taxon>
        <taxon>Schistosomatoidea</taxon>
        <taxon>Schistosomatidae</taxon>
        <taxon>Schistosoma</taxon>
    </lineage>
</organism>